<evidence type="ECO:0000313" key="1">
    <source>
        <dbReference type="EMBL" id="KAK0593829.1"/>
    </source>
</evidence>
<protein>
    <submittedName>
        <fullName evidence="1">Uncharacterized protein</fullName>
    </submittedName>
</protein>
<organism evidence="1 2">
    <name type="scientific">Acer saccharum</name>
    <name type="common">Sugar maple</name>
    <dbReference type="NCBI Taxonomy" id="4024"/>
    <lineage>
        <taxon>Eukaryota</taxon>
        <taxon>Viridiplantae</taxon>
        <taxon>Streptophyta</taxon>
        <taxon>Embryophyta</taxon>
        <taxon>Tracheophyta</taxon>
        <taxon>Spermatophyta</taxon>
        <taxon>Magnoliopsida</taxon>
        <taxon>eudicotyledons</taxon>
        <taxon>Gunneridae</taxon>
        <taxon>Pentapetalae</taxon>
        <taxon>rosids</taxon>
        <taxon>malvids</taxon>
        <taxon>Sapindales</taxon>
        <taxon>Sapindaceae</taxon>
        <taxon>Hippocastanoideae</taxon>
        <taxon>Acereae</taxon>
        <taxon>Acer</taxon>
    </lineage>
</organism>
<comment type="caution">
    <text evidence="1">The sequence shown here is derived from an EMBL/GenBank/DDBJ whole genome shotgun (WGS) entry which is preliminary data.</text>
</comment>
<keyword evidence="2" id="KW-1185">Reference proteome</keyword>
<sequence>MSLFDFSATEICSYLVNNDIYIGDSWGHVKDKSCNRKMEFFFNCHSLSFREIKCLHEQASVLLAEKLSAEESHAQQLAQFRESSDGHLSARLAVEEKPLLLKRDSLAEGASVFELRVLRSTFGGRAVAEEAKEKAEHEAADLRN</sequence>
<reference evidence="1" key="2">
    <citation type="submission" date="2023-06" db="EMBL/GenBank/DDBJ databases">
        <authorList>
            <person name="Swenson N.G."/>
            <person name="Wegrzyn J.L."/>
            <person name="Mcevoy S.L."/>
        </authorList>
    </citation>
    <scope>NUCLEOTIDE SEQUENCE</scope>
    <source>
        <strain evidence="1">NS2018</strain>
        <tissue evidence="1">Leaf</tissue>
    </source>
</reference>
<dbReference type="EMBL" id="JAUESC010000221">
    <property type="protein sequence ID" value="KAK0593829.1"/>
    <property type="molecule type" value="Genomic_DNA"/>
</dbReference>
<accession>A0AA39VPS1</accession>
<dbReference type="Proteomes" id="UP001168877">
    <property type="component" value="Unassembled WGS sequence"/>
</dbReference>
<name>A0AA39VPS1_ACESA</name>
<gene>
    <name evidence="1" type="ORF">LWI29_018610</name>
</gene>
<evidence type="ECO:0000313" key="2">
    <source>
        <dbReference type="Proteomes" id="UP001168877"/>
    </source>
</evidence>
<dbReference type="AlphaFoldDB" id="A0AA39VPS1"/>
<reference evidence="1" key="1">
    <citation type="journal article" date="2022" name="Plant J.">
        <title>Strategies of tolerance reflected in two North American maple genomes.</title>
        <authorList>
            <person name="McEvoy S.L."/>
            <person name="Sezen U.U."/>
            <person name="Trouern-Trend A."/>
            <person name="McMahon S.M."/>
            <person name="Schaberg P.G."/>
            <person name="Yang J."/>
            <person name="Wegrzyn J.L."/>
            <person name="Swenson N.G."/>
        </authorList>
    </citation>
    <scope>NUCLEOTIDE SEQUENCE</scope>
    <source>
        <strain evidence="1">NS2018</strain>
    </source>
</reference>
<proteinExistence type="predicted"/>